<sequence>MRKPLIIALTALALSATTAGIATAHDKSDGGWGRHNPQERMERMAERLDLSDEQRSQMQALMEKQHEQRPERGEGREIYRQLQDLDPAAADYQQQLDDLVKQAQDRVGERIRARAEHRAAVAEILTDEQEQKLADWRKERRENWKEHHGGKGHHGERGHGDCDRDD</sequence>
<reference evidence="7 8" key="1">
    <citation type="journal article" date="2014" name="Int. J. Syst. Evol. Microbiol.">
        <title>Complete genome sequence of Corynebacterium casei LMG S-19264T (=DSM 44701T), isolated from a smear-ripened cheese.</title>
        <authorList>
            <consortium name="US DOE Joint Genome Institute (JGI-PGF)"/>
            <person name="Walter F."/>
            <person name="Albersmeier A."/>
            <person name="Kalinowski J."/>
            <person name="Ruckert C."/>
        </authorList>
    </citation>
    <scope>NUCLEOTIDE SEQUENCE [LARGE SCALE GENOMIC DNA]</scope>
    <source>
        <strain evidence="7 8">CGMCC 1.7286</strain>
    </source>
</reference>
<proteinExistence type="inferred from homology"/>
<evidence type="ECO:0000256" key="2">
    <source>
        <dbReference type="ARBA" id="ARBA00008441"/>
    </source>
</evidence>
<dbReference type="InterPro" id="IPR052211">
    <property type="entry name" value="Cpx_auxiliary_protein"/>
</dbReference>
<dbReference type="AlphaFoldDB" id="A0A918DP13"/>
<dbReference type="Pfam" id="PF07813">
    <property type="entry name" value="LTXXQ"/>
    <property type="match status" value="1"/>
</dbReference>
<feature type="region of interest" description="Disordered" evidence="5">
    <location>
        <begin position="47"/>
        <end position="78"/>
    </location>
</feature>
<keyword evidence="8" id="KW-1185">Reference proteome</keyword>
<dbReference type="PANTHER" id="PTHR38102">
    <property type="entry name" value="PERIPLASMIC CHAPERONE SPY"/>
    <property type="match status" value="1"/>
</dbReference>
<feature type="signal peptide" evidence="6">
    <location>
        <begin position="1"/>
        <end position="24"/>
    </location>
</feature>
<evidence type="ECO:0000256" key="1">
    <source>
        <dbReference type="ARBA" id="ARBA00004418"/>
    </source>
</evidence>
<evidence type="ECO:0000256" key="5">
    <source>
        <dbReference type="SAM" id="MobiDB-lite"/>
    </source>
</evidence>
<keyword evidence="3 6" id="KW-0732">Signal</keyword>
<gene>
    <name evidence="7" type="ORF">GCM10011348_08250</name>
</gene>
<evidence type="ECO:0000313" key="7">
    <source>
        <dbReference type="EMBL" id="GGO77820.1"/>
    </source>
</evidence>
<evidence type="ECO:0000256" key="6">
    <source>
        <dbReference type="SAM" id="SignalP"/>
    </source>
</evidence>
<organism evidence="7 8">
    <name type="scientific">Marinobacterium nitratireducens</name>
    <dbReference type="NCBI Taxonomy" id="518897"/>
    <lineage>
        <taxon>Bacteria</taxon>
        <taxon>Pseudomonadati</taxon>
        <taxon>Pseudomonadota</taxon>
        <taxon>Gammaproteobacteria</taxon>
        <taxon>Oceanospirillales</taxon>
        <taxon>Oceanospirillaceae</taxon>
        <taxon>Marinobacterium</taxon>
    </lineage>
</organism>
<feature type="chain" id="PRO_5038031120" description="Zinc resistance-associated protein" evidence="6">
    <location>
        <begin position="25"/>
        <end position="166"/>
    </location>
</feature>
<protein>
    <recommendedName>
        <fullName evidence="9">Zinc resistance-associated protein</fullName>
    </recommendedName>
</protein>
<evidence type="ECO:0008006" key="9">
    <source>
        <dbReference type="Google" id="ProtNLM"/>
    </source>
</evidence>
<keyword evidence="4" id="KW-0574">Periplasm</keyword>
<evidence type="ECO:0000256" key="3">
    <source>
        <dbReference type="ARBA" id="ARBA00022729"/>
    </source>
</evidence>
<comment type="similarity">
    <text evidence="2">Belongs to the CpxP/Spy family.</text>
</comment>
<dbReference type="RefSeq" id="WP_188858623.1">
    <property type="nucleotide sequence ID" value="NZ_BMLT01000002.1"/>
</dbReference>
<accession>A0A918DP13</accession>
<dbReference type="PANTHER" id="PTHR38102:SF1">
    <property type="entry name" value="PERIPLASMIC CHAPERONE SPY"/>
    <property type="match status" value="1"/>
</dbReference>
<feature type="region of interest" description="Disordered" evidence="5">
    <location>
        <begin position="141"/>
        <end position="166"/>
    </location>
</feature>
<feature type="compositionally biased region" description="Basic and acidic residues" evidence="5">
    <location>
        <begin position="63"/>
        <end position="78"/>
    </location>
</feature>
<dbReference type="InterPro" id="IPR012899">
    <property type="entry name" value="LTXXQ"/>
</dbReference>
<dbReference type="GO" id="GO:0051082">
    <property type="term" value="F:unfolded protein binding"/>
    <property type="evidence" value="ECO:0007669"/>
    <property type="project" value="TreeGrafter"/>
</dbReference>
<dbReference type="Proteomes" id="UP000599578">
    <property type="component" value="Unassembled WGS sequence"/>
</dbReference>
<evidence type="ECO:0000313" key="8">
    <source>
        <dbReference type="Proteomes" id="UP000599578"/>
    </source>
</evidence>
<dbReference type="Gene3D" id="1.20.120.1490">
    <property type="match status" value="1"/>
</dbReference>
<name>A0A918DP13_9GAMM</name>
<evidence type="ECO:0000256" key="4">
    <source>
        <dbReference type="ARBA" id="ARBA00022764"/>
    </source>
</evidence>
<comment type="subcellular location">
    <subcellularLocation>
        <location evidence="1">Periplasm</location>
    </subcellularLocation>
</comment>
<dbReference type="EMBL" id="BMLT01000002">
    <property type="protein sequence ID" value="GGO77820.1"/>
    <property type="molecule type" value="Genomic_DNA"/>
</dbReference>
<dbReference type="GO" id="GO:0030288">
    <property type="term" value="C:outer membrane-bounded periplasmic space"/>
    <property type="evidence" value="ECO:0007669"/>
    <property type="project" value="TreeGrafter"/>
</dbReference>
<comment type="caution">
    <text evidence="7">The sequence shown here is derived from an EMBL/GenBank/DDBJ whole genome shotgun (WGS) entry which is preliminary data.</text>
</comment>